<evidence type="ECO:0000256" key="1">
    <source>
        <dbReference type="SAM" id="Coils"/>
    </source>
</evidence>
<evidence type="ECO:0000313" key="2">
    <source>
        <dbReference type="EMBL" id="MDX6805375.1"/>
    </source>
</evidence>
<feature type="coiled-coil region" evidence="1">
    <location>
        <begin position="41"/>
        <end position="68"/>
    </location>
</feature>
<name>A0ABU4RNT5_9HYPH</name>
<sequence length="111" mass="12602">MIVRTRIRSLIFNLSLWLIAAGAVAYFGYHSIHGERGLRAHRSFETEIANLNGKLQELVAEREALELRVGQFEPSAVDRDLLDEEARRSLGWMAPNDRILIIPASLQRSAF</sequence>
<dbReference type="InterPro" id="IPR007060">
    <property type="entry name" value="FtsL/DivIC"/>
</dbReference>
<comment type="caution">
    <text evidence="2">The sequence shown here is derived from an EMBL/GenBank/DDBJ whole genome shotgun (WGS) entry which is preliminary data.</text>
</comment>
<dbReference type="RefSeq" id="WP_319843492.1">
    <property type="nucleotide sequence ID" value="NZ_JAXAFJ010000002.1"/>
</dbReference>
<proteinExistence type="predicted"/>
<dbReference type="Proteomes" id="UP001274321">
    <property type="component" value="Unassembled WGS sequence"/>
</dbReference>
<gene>
    <name evidence="2" type="ORF">SCD90_04800</name>
</gene>
<keyword evidence="3" id="KW-1185">Reference proteome</keyword>
<reference evidence="2 3" key="1">
    <citation type="submission" date="2023-11" db="EMBL/GenBank/DDBJ databases">
        <authorList>
            <person name="Bao R."/>
        </authorList>
    </citation>
    <scope>NUCLEOTIDE SEQUENCE [LARGE SCALE GENOMIC DNA]</scope>
    <source>
        <strain evidence="2 3">PJ23</strain>
    </source>
</reference>
<evidence type="ECO:0000313" key="3">
    <source>
        <dbReference type="Proteomes" id="UP001274321"/>
    </source>
</evidence>
<keyword evidence="1" id="KW-0175">Coiled coil</keyword>
<protein>
    <submittedName>
        <fullName evidence="2">Septum formation initiator family protein</fullName>
    </submittedName>
</protein>
<organism evidence="2 3">
    <name type="scientific">Terrihabitans rhizophilus</name>
    <dbReference type="NCBI Taxonomy" id="3092662"/>
    <lineage>
        <taxon>Bacteria</taxon>
        <taxon>Pseudomonadati</taxon>
        <taxon>Pseudomonadota</taxon>
        <taxon>Alphaproteobacteria</taxon>
        <taxon>Hyphomicrobiales</taxon>
        <taxon>Terrihabitans</taxon>
    </lineage>
</organism>
<dbReference type="Pfam" id="PF04977">
    <property type="entry name" value="DivIC"/>
    <property type="match status" value="1"/>
</dbReference>
<accession>A0ABU4RNT5</accession>
<dbReference type="EMBL" id="JAXAFJ010000002">
    <property type="protein sequence ID" value="MDX6805375.1"/>
    <property type="molecule type" value="Genomic_DNA"/>
</dbReference>